<dbReference type="OrthoDB" id="2582440at2"/>
<feature type="domain" description="DUF8202" evidence="3">
    <location>
        <begin position="253"/>
        <end position="417"/>
    </location>
</feature>
<proteinExistence type="predicted"/>
<dbReference type="GO" id="GO:0004553">
    <property type="term" value="F:hydrolase activity, hydrolyzing O-glycosyl compounds"/>
    <property type="evidence" value="ECO:0007669"/>
    <property type="project" value="UniProtKB-ARBA"/>
</dbReference>
<evidence type="ECO:0000313" key="5">
    <source>
        <dbReference type="Proteomes" id="UP000321790"/>
    </source>
</evidence>
<evidence type="ECO:0000256" key="1">
    <source>
        <dbReference type="ARBA" id="ARBA00022729"/>
    </source>
</evidence>
<dbReference type="EMBL" id="VOSC01000025">
    <property type="protein sequence ID" value="TXE09962.1"/>
    <property type="molecule type" value="Genomic_DNA"/>
</dbReference>
<dbReference type="Proteomes" id="UP000321790">
    <property type="component" value="Unassembled WGS sequence"/>
</dbReference>
<evidence type="ECO:0000313" key="4">
    <source>
        <dbReference type="EMBL" id="TXE09962.1"/>
    </source>
</evidence>
<protein>
    <submittedName>
        <fullName evidence="4">T9SS type A sorting domain-containing protein</fullName>
    </submittedName>
</protein>
<reference evidence="5" key="1">
    <citation type="submission" date="2019-08" db="EMBL/GenBank/DDBJ databases">
        <title>Seonamhaeicola sediminis sp. nov., isolated from marine sediment.</title>
        <authorList>
            <person name="Cao W.R."/>
        </authorList>
    </citation>
    <scope>NUCLEOTIDE SEQUENCE [LARGE SCALE GENOMIC DNA]</scope>
    <source>
        <strain evidence="5">Gy8</strain>
    </source>
</reference>
<dbReference type="GO" id="GO:0005975">
    <property type="term" value="P:carbohydrate metabolic process"/>
    <property type="evidence" value="ECO:0007669"/>
    <property type="project" value="UniProtKB-ARBA"/>
</dbReference>
<dbReference type="Pfam" id="PF26628">
    <property type="entry name" value="DUF8202"/>
    <property type="match status" value="1"/>
</dbReference>
<dbReference type="AlphaFoldDB" id="A0A5C7AW73"/>
<comment type="caution">
    <text evidence="4">The sequence shown here is derived from an EMBL/GenBank/DDBJ whole genome shotgun (WGS) entry which is preliminary data.</text>
</comment>
<dbReference type="InterPro" id="IPR058515">
    <property type="entry name" value="DUF8202"/>
</dbReference>
<dbReference type="SUPFAM" id="SSF49899">
    <property type="entry name" value="Concanavalin A-like lectins/glucanases"/>
    <property type="match status" value="1"/>
</dbReference>
<keyword evidence="1 2" id="KW-0732">Signal</keyword>
<accession>A0A5C7AW73</accession>
<feature type="signal peptide" evidence="2">
    <location>
        <begin position="1"/>
        <end position="20"/>
    </location>
</feature>
<dbReference type="NCBIfam" id="TIGR04183">
    <property type="entry name" value="Por_Secre_tail"/>
    <property type="match status" value="1"/>
</dbReference>
<dbReference type="InterPro" id="IPR013320">
    <property type="entry name" value="ConA-like_dom_sf"/>
</dbReference>
<name>A0A5C7AW73_9FLAO</name>
<evidence type="ECO:0000259" key="3">
    <source>
        <dbReference type="Pfam" id="PF26628"/>
    </source>
</evidence>
<gene>
    <name evidence="4" type="ORF">FUA26_10795</name>
</gene>
<organism evidence="4 5">
    <name type="scientific">Seonamhaeicola algicola</name>
    <dbReference type="NCBI Taxonomy" id="1719036"/>
    <lineage>
        <taxon>Bacteria</taxon>
        <taxon>Pseudomonadati</taxon>
        <taxon>Bacteroidota</taxon>
        <taxon>Flavobacteriia</taxon>
        <taxon>Flavobacteriales</taxon>
        <taxon>Flavobacteriaceae</taxon>
    </lineage>
</organism>
<dbReference type="InterPro" id="IPR026444">
    <property type="entry name" value="Secre_tail"/>
</dbReference>
<keyword evidence="5" id="KW-1185">Reference proteome</keyword>
<feature type="chain" id="PRO_5022744241" evidence="2">
    <location>
        <begin position="21"/>
        <end position="1004"/>
    </location>
</feature>
<dbReference type="RefSeq" id="WP_147135672.1">
    <property type="nucleotide sequence ID" value="NZ_VOSC01000025.1"/>
</dbReference>
<evidence type="ECO:0000256" key="2">
    <source>
        <dbReference type="SAM" id="SignalP"/>
    </source>
</evidence>
<sequence>MNSQNLLLALCVSFFMFTNAQTGPGGVGNTSSNGLWLKADGITQTNNTPVVTWSDASGNNNHASAITTEQPLFISNSSFNNMPAVRLDGINDQMLISDADILDGSSGLTFFAVIRPNNLNGSTPRGILGKRISYTVSSNYAYTWFFWGSNYLNTDINTQNNRFNTSPTSFSNNTNYLLKLGFNGSLPSNERTQIDNGGNLVTSSTESSTSIINSNADLVIGALNHNYSSYLGADYAEVIHFNKDLNLAEEIIVNNYLSAKYNINLSSNDLYTHDNSSSGNFDFNVAGIGQASDGSNHTDSQGSGIVRINNPTNLNNNEYLFWGEKTANPTYTFNTNNLTHTEQLNAVWRVQKIGNVGSVDISFDLSALDLSGKQSCQPLQLIFDNDADFSMTDSSDEVYNLTITGTTATATNVSVRNNRYFTLRYTDEIVWNGTAFTNGSGSAQAPSDTDECLKLTVKPGTDAVITSHAHVREIEIETGATLIVNDGVLLEVENFINTNGTINLQGEAQLIQNHNYPSSNSGSGVLIKKQQGATNPFNYNFWSSPVNNGGSWQIGAIEEANGIINFHGNPDADATTTPITLSSTWLYSYNGLSNNYASWNKLTTSSTLAPGYGYTMKGSGAVSGEQEYIFKGIPNDGNYAIPIAAGDDILIGNPYPSAIDAEQFINDNLHVINGSLYFWEHFSTNNSHNLSDYEGGYAIRNLMMGTAAVSDASGLTSGNGSASKPAPPQHIPVGQGFFVRASSTGGNIHFNNGQRAFAKESLNESVFFKGKTKKVTVKKDERTKVWLSFTKPNEMTKQLGLGFDNKATIGYDKGYDAISYDDLRNDANWLLNDETLAIQALPAIEFENELPLKVKITDAGIFKFTIDKTENLSDNVDIFLKDNSSNAFYNLNANSIDIHIAKGDYNDRFSIVFKETQRLNIEHNNDTEKLSVVYNKTSGSIIINNFNNLSEIKNAKVYNSIGQEVKLIKNLTSNSINISNKANGVYIVSITTNNGVKTGKIIKY</sequence>